<evidence type="ECO:0000313" key="3">
    <source>
        <dbReference type="Proteomes" id="UP000626210"/>
    </source>
</evidence>
<evidence type="ECO:0000259" key="1">
    <source>
        <dbReference type="Pfam" id="PF09937"/>
    </source>
</evidence>
<dbReference type="InterPro" id="IPR018683">
    <property type="entry name" value="DUF2169"/>
</dbReference>
<dbReference type="EMBL" id="BMYK01000047">
    <property type="protein sequence ID" value="GHD03932.1"/>
    <property type="molecule type" value="Genomic_DNA"/>
</dbReference>
<protein>
    <recommendedName>
        <fullName evidence="1">DUF2169 domain-containing protein</fullName>
    </recommendedName>
</protein>
<evidence type="ECO:0000313" key="2">
    <source>
        <dbReference type="EMBL" id="GHD03932.1"/>
    </source>
</evidence>
<organism evidence="2 3">
    <name type="scientific">Pseudorhodoferax aquiterrae</name>
    <dbReference type="NCBI Taxonomy" id="747304"/>
    <lineage>
        <taxon>Bacteria</taxon>
        <taxon>Pseudomonadati</taxon>
        <taxon>Pseudomonadota</taxon>
        <taxon>Betaproteobacteria</taxon>
        <taxon>Burkholderiales</taxon>
        <taxon>Comamonadaceae</taxon>
    </lineage>
</organism>
<reference evidence="3" key="1">
    <citation type="journal article" date="2019" name="Int. J. Syst. Evol. Microbiol.">
        <title>The Global Catalogue of Microorganisms (GCM) 10K type strain sequencing project: providing services to taxonomists for standard genome sequencing and annotation.</title>
        <authorList>
            <consortium name="The Broad Institute Genomics Platform"/>
            <consortium name="The Broad Institute Genome Sequencing Center for Infectious Disease"/>
            <person name="Wu L."/>
            <person name="Ma J."/>
        </authorList>
    </citation>
    <scope>NUCLEOTIDE SEQUENCE [LARGE SCALE GENOMIC DNA]</scope>
    <source>
        <strain evidence="3">KCTC 23314</strain>
    </source>
</reference>
<dbReference type="Proteomes" id="UP000626210">
    <property type="component" value="Unassembled WGS sequence"/>
</dbReference>
<accession>A0ABQ3GEZ1</accession>
<name>A0ABQ3GEZ1_9BURK</name>
<keyword evidence="3" id="KW-1185">Reference proteome</keyword>
<dbReference type="Pfam" id="PF09937">
    <property type="entry name" value="DUF2169"/>
    <property type="match status" value="1"/>
</dbReference>
<feature type="domain" description="DUF2169" evidence="1">
    <location>
        <begin position="114"/>
        <end position="230"/>
    </location>
</feature>
<gene>
    <name evidence="2" type="ORF">GCM10007320_64420</name>
</gene>
<proteinExistence type="predicted"/>
<comment type="caution">
    <text evidence="2">The sequence shown here is derived from an EMBL/GenBank/DDBJ whole genome shotgun (WGS) entry which is preliminary data.</text>
</comment>
<dbReference type="RefSeq" id="WP_189690952.1">
    <property type="nucleotide sequence ID" value="NZ_BMYK01000047.1"/>
</dbReference>
<sequence>MELDNRVPWAQTIWLPLIAASGELGVTVIAKASLNAAAQGTATAATAPVPIAMCDIHAPGDNGMLCTPSDLCDYKPGTDVVVVAPPDPKVNEALRRRTVAIGIGPISVRHRAGRGNGVFPLRRDHPSRLPLAGTYDAAWLEQRMPLLPEDFDPRFHQAAPSDLVAVPWLRGGESVTVEGLYDAPAAWHTVLPPVRLVLCGHVLNRYFSLPMRLDTVLIDAIQPRLTMVWRASLRPLRKVEDVKALFLYAVRPQIAREVFGME</sequence>